<dbReference type="EMBL" id="BFEA01000721">
    <property type="protein sequence ID" value="GBG89182.1"/>
    <property type="molecule type" value="Genomic_DNA"/>
</dbReference>
<dbReference type="SMART" id="SM00220">
    <property type="entry name" value="S_TKc"/>
    <property type="match status" value="1"/>
</dbReference>
<dbReference type="PROSITE" id="PS00108">
    <property type="entry name" value="PROTEIN_KINASE_ST"/>
    <property type="match status" value="1"/>
</dbReference>
<protein>
    <recommendedName>
        <fullName evidence="1">Protein kinase domain-containing protein</fullName>
    </recommendedName>
</protein>
<dbReference type="Pfam" id="PF00069">
    <property type="entry name" value="Pkinase"/>
    <property type="match status" value="1"/>
</dbReference>
<comment type="caution">
    <text evidence="2">The sequence shown here is derived from an EMBL/GenBank/DDBJ whole genome shotgun (WGS) entry which is preliminary data.</text>
</comment>
<dbReference type="InterPro" id="IPR000719">
    <property type="entry name" value="Prot_kinase_dom"/>
</dbReference>
<dbReference type="GO" id="GO:0005524">
    <property type="term" value="F:ATP binding"/>
    <property type="evidence" value="ECO:0007669"/>
    <property type="project" value="InterPro"/>
</dbReference>
<name>A0A388M3X0_CHABU</name>
<dbReference type="SUPFAM" id="SSF56112">
    <property type="entry name" value="Protein kinase-like (PK-like)"/>
    <property type="match status" value="1"/>
</dbReference>
<dbReference type="Gramene" id="GBG89182">
    <property type="protein sequence ID" value="GBG89182"/>
    <property type="gene ID" value="CBR_g48889"/>
</dbReference>
<dbReference type="PRINTS" id="PR00109">
    <property type="entry name" value="TYRKINASE"/>
</dbReference>
<gene>
    <name evidence="2" type="ORF">CBR_g48889</name>
</gene>
<dbReference type="AlphaFoldDB" id="A0A388M3X0"/>
<dbReference type="PANTHER" id="PTHR44329:SF11">
    <property type="entry name" value="OS09G0443600 PROTEIN"/>
    <property type="match status" value="1"/>
</dbReference>
<dbReference type="InterPro" id="IPR008271">
    <property type="entry name" value="Ser/Thr_kinase_AS"/>
</dbReference>
<sequence length="275" mass="31101">MFIVHTSVARFLSSLQGGLATFCRELEVLSRQRHPFILRLLGATVSPPDHCWVITELLHGGTVTEWLHGEKKRTWYRKVPLPALTERLRIALEVALGMQYLHEQKPMVVHRDLKPSNIFLDDGRHAHIADFGYARFLRPSDMYLSGETGTYMYMAPEVVRRDQYNHKCDVYSFGVLLNELVTGVPPYIDKQLTPVQIANGVADGWLRPAVSKSMQSDLLELISSCWSQDPQKRPNFSEAVSVLKAVRERAVYQRLVPRSFTSTGSSGTTTSPTSE</sequence>
<feature type="domain" description="Protein kinase" evidence="1">
    <location>
        <begin position="1"/>
        <end position="246"/>
    </location>
</feature>
<dbReference type="InterPro" id="IPR011009">
    <property type="entry name" value="Kinase-like_dom_sf"/>
</dbReference>
<dbReference type="Gene3D" id="1.10.510.10">
    <property type="entry name" value="Transferase(Phosphotransferase) domain 1"/>
    <property type="match status" value="1"/>
</dbReference>
<dbReference type="OrthoDB" id="10261027at2759"/>
<dbReference type="Proteomes" id="UP000265515">
    <property type="component" value="Unassembled WGS sequence"/>
</dbReference>
<evidence type="ECO:0000259" key="1">
    <source>
        <dbReference type="PROSITE" id="PS50011"/>
    </source>
</evidence>
<dbReference type="OMA" id="VKWIRPE"/>
<dbReference type="CDD" id="cd13999">
    <property type="entry name" value="STKc_MAP3K-like"/>
    <property type="match status" value="1"/>
</dbReference>
<evidence type="ECO:0000313" key="3">
    <source>
        <dbReference type="Proteomes" id="UP000265515"/>
    </source>
</evidence>
<dbReference type="PIRSF" id="PIRSF000654">
    <property type="entry name" value="Integrin-linked_kinase"/>
    <property type="match status" value="1"/>
</dbReference>
<dbReference type="InterPro" id="IPR051681">
    <property type="entry name" value="Ser/Thr_Kinases-Pseudokinases"/>
</dbReference>
<dbReference type="GO" id="GO:0004674">
    <property type="term" value="F:protein serine/threonine kinase activity"/>
    <property type="evidence" value="ECO:0007669"/>
    <property type="project" value="TreeGrafter"/>
</dbReference>
<dbReference type="STRING" id="69332.A0A388M3X0"/>
<reference evidence="2 3" key="1">
    <citation type="journal article" date="2018" name="Cell">
        <title>The Chara Genome: Secondary Complexity and Implications for Plant Terrestrialization.</title>
        <authorList>
            <person name="Nishiyama T."/>
            <person name="Sakayama H."/>
            <person name="Vries J.D."/>
            <person name="Buschmann H."/>
            <person name="Saint-Marcoux D."/>
            <person name="Ullrich K.K."/>
            <person name="Haas F.B."/>
            <person name="Vanderstraeten L."/>
            <person name="Becker D."/>
            <person name="Lang D."/>
            <person name="Vosolsobe S."/>
            <person name="Rombauts S."/>
            <person name="Wilhelmsson P.K.I."/>
            <person name="Janitza P."/>
            <person name="Kern R."/>
            <person name="Heyl A."/>
            <person name="Rumpler F."/>
            <person name="Villalobos L.I.A.C."/>
            <person name="Clay J.M."/>
            <person name="Skokan R."/>
            <person name="Toyoda A."/>
            <person name="Suzuki Y."/>
            <person name="Kagoshima H."/>
            <person name="Schijlen E."/>
            <person name="Tajeshwar N."/>
            <person name="Catarino B."/>
            <person name="Hetherington A.J."/>
            <person name="Saltykova A."/>
            <person name="Bonnot C."/>
            <person name="Breuninger H."/>
            <person name="Symeonidi A."/>
            <person name="Radhakrishnan G.V."/>
            <person name="Van Nieuwerburgh F."/>
            <person name="Deforce D."/>
            <person name="Chang C."/>
            <person name="Karol K.G."/>
            <person name="Hedrich R."/>
            <person name="Ulvskov P."/>
            <person name="Glockner G."/>
            <person name="Delwiche C.F."/>
            <person name="Petrasek J."/>
            <person name="Van de Peer Y."/>
            <person name="Friml J."/>
            <person name="Beilby M."/>
            <person name="Dolan L."/>
            <person name="Kohara Y."/>
            <person name="Sugano S."/>
            <person name="Fujiyama A."/>
            <person name="Delaux P.-M."/>
            <person name="Quint M."/>
            <person name="TheiBen G."/>
            <person name="Hagemann M."/>
            <person name="Harholt J."/>
            <person name="Dunand C."/>
            <person name="Zachgo S."/>
            <person name="Langdale J."/>
            <person name="Maumus F."/>
            <person name="Straeten D.V.D."/>
            <person name="Gould S.B."/>
            <person name="Rensing S.A."/>
        </authorList>
    </citation>
    <scope>NUCLEOTIDE SEQUENCE [LARGE SCALE GENOMIC DNA]</scope>
    <source>
        <strain evidence="2 3">S276</strain>
    </source>
</reference>
<proteinExistence type="predicted"/>
<dbReference type="PANTHER" id="PTHR44329">
    <property type="entry name" value="SERINE/THREONINE-PROTEIN KINASE TNNI3K-RELATED"/>
    <property type="match status" value="1"/>
</dbReference>
<dbReference type="InterPro" id="IPR001245">
    <property type="entry name" value="Ser-Thr/Tyr_kinase_cat_dom"/>
</dbReference>
<evidence type="ECO:0000313" key="2">
    <source>
        <dbReference type="EMBL" id="GBG89182.1"/>
    </source>
</evidence>
<organism evidence="2 3">
    <name type="scientific">Chara braunii</name>
    <name type="common">Braun's stonewort</name>
    <dbReference type="NCBI Taxonomy" id="69332"/>
    <lineage>
        <taxon>Eukaryota</taxon>
        <taxon>Viridiplantae</taxon>
        <taxon>Streptophyta</taxon>
        <taxon>Charophyceae</taxon>
        <taxon>Charales</taxon>
        <taxon>Characeae</taxon>
        <taxon>Chara</taxon>
    </lineage>
</organism>
<keyword evidence="3" id="KW-1185">Reference proteome</keyword>
<dbReference type="PROSITE" id="PS50011">
    <property type="entry name" value="PROTEIN_KINASE_DOM"/>
    <property type="match status" value="1"/>
</dbReference>
<accession>A0A388M3X0</accession>